<reference evidence="3" key="1">
    <citation type="journal article" date="2019" name="Int. J. Syst. Evol. Microbiol.">
        <title>The Global Catalogue of Microorganisms (GCM) 10K type strain sequencing project: providing services to taxonomists for standard genome sequencing and annotation.</title>
        <authorList>
            <consortium name="The Broad Institute Genomics Platform"/>
            <consortium name="The Broad Institute Genome Sequencing Center for Infectious Disease"/>
            <person name="Wu L."/>
            <person name="Ma J."/>
        </authorList>
    </citation>
    <scope>NUCLEOTIDE SEQUENCE [LARGE SCALE GENOMIC DNA]</scope>
    <source>
        <strain evidence="3">JCM 19635</strain>
    </source>
</reference>
<dbReference type="RefSeq" id="WP_380203173.1">
    <property type="nucleotide sequence ID" value="NZ_JBHTEK010000001.1"/>
</dbReference>
<dbReference type="InterPro" id="IPR036866">
    <property type="entry name" value="RibonucZ/Hydroxyglut_hydro"/>
</dbReference>
<evidence type="ECO:0000313" key="2">
    <source>
        <dbReference type="EMBL" id="MFC7668111.1"/>
    </source>
</evidence>
<dbReference type="InterPro" id="IPR050855">
    <property type="entry name" value="NDM-1-like"/>
</dbReference>
<accession>A0ABW2U7Q4</accession>
<dbReference type="PANTHER" id="PTHR42951">
    <property type="entry name" value="METALLO-BETA-LACTAMASE DOMAIN-CONTAINING"/>
    <property type="match status" value="1"/>
</dbReference>
<dbReference type="EMBL" id="JBHTEK010000001">
    <property type="protein sequence ID" value="MFC7668111.1"/>
    <property type="molecule type" value="Genomic_DNA"/>
</dbReference>
<dbReference type="Proteomes" id="UP001596513">
    <property type="component" value="Unassembled WGS sequence"/>
</dbReference>
<proteinExistence type="predicted"/>
<feature type="domain" description="Metallo-beta-lactamase" evidence="1">
    <location>
        <begin position="40"/>
        <end position="113"/>
    </location>
</feature>
<protein>
    <submittedName>
        <fullName evidence="2">MBL fold metallo-hydrolase</fullName>
    </submittedName>
</protein>
<keyword evidence="3" id="KW-1185">Reference proteome</keyword>
<name>A0ABW2U7Q4_9BACT</name>
<comment type="caution">
    <text evidence="2">The sequence shown here is derived from an EMBL/GenBank/DDBJ whole genome shotgun (WGS) entry which is preliminary data.</text>
</comment>
<dbReference type="InterPro" id="IPR001279">
    <property type="entry name" value="Metallo-B-lactamas"/>
</dbReference>
<dbReference type="Gene3D" id="3.60.15.10">
    <property type="entry name" value="Ribonuclease Z/Hydroxyacylglutathione hydrolase-like"/>
    <property type="match status" value="1"/>
</dbReference>
<dbReference type="SUPFAM" id="SSF56281">
    <property type="entry name" value="Metallo-hydrolase/oxidoreductase"/>
    <property type="match status" value="1"/>
</dbReference>
<evidence type="ECO:0000259" key="1">
    <source>
        <dbReference type="Pfam" id="PF00753"/>
    </source>
</evidence>
<dbReference type="PANTHER" id="PTHR42951:SF17">
    <property type="entry name" value="METALLO-BETA-LACTAMASE DOMAIN-CONTAINING PROTEIN"/>
    <property type="match status" value="1"/>
</dbReference>
<evidence type="ECO:0000313" key="3">
    <source>
        <dbReference type="Proteomes" id="UP001596513"/>
    </source>
</evidence>
<sequence length="126" mass="13449">MLSNDATRASTPAFTAVAPGLSVLRDVFVNLYYAFPQDQPQGPWVLIDAGLPGSADKIKQHADEQFGANNPPEAILLTHGHFDHVGALDGLLAAWPNVPVYAHPLELPYLTGRSSFPPPTPPWAGA</sequence>
<dbReference type="Pfam" id="PF00753">
    <property type="entry name" value="Lactamase_B"/>
    <property type="match status" value="1"/>
</dbReference>
<gene>
    <name evidence="2" type="ORF">ACFQT0_12480</name>
</gene>
<organism evidence="2 3">
    <name type="scientific">Hymenobacter humi</name>
    <dbReference type="NCBI Taxonomy" id="1411620"/>
    <lineage>
        <taxon>Bacteria</taxon>
        <taxon>Pseudomonadati</taxon>
        <taxon>Bacteroidota</taxon>
        <taxon>Cytophagia</taxon>
        <taxon>Cytophagales</taxon>
        <taxon>Hymenobacteraceae</taxon>
        <taxon>Hymenobacter</taxon>
    </lineage>
</organism>